<dbReference type="Pfam" id="PF03689">
    <property type="entry name" value="Nepo_coat_N"/>
    <property type="match status" value="1"/>
</dbReference>
<reference evidence="8" key="1">
    <citation type="submission" date="2023-11" db="EMBL/GenBank/DDBJ databases">
        <authorList>
            <person name="Sidharthan V.K."/>
            <person name="Reddy V."/>
            <person name="Kiran G."/>
            <person name="Rajeswari V."/>
            <person name="Baranwal V.K."/>
        </authorList>
    </citation>
    <scope>NUCLEOTIDE SEQUENCE</scope>
    <source>
        <strain evidence="8">Ber cor</strain>
    </source>
</reference>
<name>A0AAT9J7U7_9SECO</name>
<sequence length="1408" mass="156440">MYTMFDPNPACPALLLPGLSFQERLAIMNMRVAEAFKEKTGIILPEIIPAATAVAVLGKTPCQRSLRVKVLLGLVERAIDLASTKPEPQFLWQRRFGRAIYCLSAKMLRYAALVGISVAHQCVALVEPICSYGAKGDLASLSANISHSKVMGGVLASKSAIKSCAAAHVVPDGIVPMVMGTPNLEIQSPVAGELCTPQSDSLKESDSGTQCQVAGELCTHLNVEEHSPWNPCGDSLCCDCHICDNYPYCCPGFYQDGTSWSSSFNEDYDALCEFQHNYAEIYFDFDWDLYCYVEEPFVVPVGTSFSFKGVKFTPFIFNEQMCNCSVLPILEERFCTPWPITTMEYTTFLELDPRGEEETSPFTDVSRQPFFQSRLRRTGFIKIFKPFVPLQRALFTNDSFCHEQWHSSFWTVPARDFITGWAPISKCVHTQHCLACNFIALAECKEIRAQKPIIVKEPPPGIVKGGAQKLLSTVFARHVVHEDVSNTQSWCQRHLYSALAPFSSFQSDLSTGRQEAEMRANLFDRSQNEQSEHGSPTIAQTIANLRKKRKQNKKKNKVLEYGEGRHGDSSTKILEKDVFTYVAHGGWADKAQKWIGNDTAGILTQQTFPTGAEDVHMPANVQNCVYSPLPQFTEKQLRELLDKQEMKSSGITAIDLAIQSHLGEATPMTAFCTIMDGDNGDPNIAALSGSKFDLGRDRCQVITLPLVNVNLNHLHKQVNEDNKTRLYLATLFNDKCGVYDGAPVFQYGTSQLLEHRPDAYTNQSLCKDDWISIEKRNARKGCRILKGFNVEQHIAQDYEQPLLPFSEEAVLACRPRNEVGSSHAFSARGVVKNYEPSRLERSCPVRFLNDGAGINRKSSQFGTIAGGITQHVDNTSDPQISGPRHSMSRFQSDGDNPFVVAVTKTFNVSKDAKEGTLIGTLDFYSLIQEQKKLPHSVWRGIGLLDPNIEIRTIAGANSFIGLTLGVVHDFFNRLQPTTKLGGKLPRVVGNCMPQTLHPLCEGAVGVHRVNVQEYIGHSLYIEHKGIANPQFHVYMYADNAITAADEWRCTVEIAVRIHPGDEVEDCRDRAIFRVPSPPINYISLDLYKGYGSVALGKDPLDVPVGLDFAIPRVYTGTSVCLGLTQALYQILQGTGGELEGTLRRTGTLFTSCVLRLVMWWETTMPTIEETSSIPHLDIDLSKDKGDFRLKIQSPYGEAPNRELKARLHIFPIGGPIAPKDTNSPFDFSIYIRGIKCNSFVPKLLLPDEEYAWCILGGFTKGPHTLDIKNHVYDLAFAKTTCEVRNFANPLASIFATCGYFSGSIKFHLQFTPAKPTTSSSIIVAKVFGTVADYFYLGLFSSNTYLPFSHTVDLDCADYTGFNIPGGSINKQQFLRLKIKEGEDLHSIQISVTLKPGFAFYGRSCALVE</sequence>
<feature type="compositionally biased region" description="Basic and acidic residues" evidence="4">
    <location>
        <begin position="557"/>
        <end position="566"/>
    </location>
</feature>
<evidence type="ECO:0000256" key="2">
    <source>
        <dbReference type="ARBA" id="ARBA00022561"/>
    </source>
</evidence>
<feature type="domain" description="Nepovirus coat protein C-terminal" evidence="6">
    <location>
        <begin position="1247"/>
        <end position="1403"/>
    </location>
</feature>
<dbReference type="InterPro" id="IPR005054">
    <property type="entry name" value="Nepo_coat"/>
</dbReference>
<dbReference type="Pfam" id="PF03688">
    <property type="entry name" value="Nepo_coat_C"/>
    <property type="match status" value="1"/>
</dbReference>
<dbReference type="SUPFAM" id="SSF88633">
    <property type="entry name" value="Positive stranded ssRNA viruses"/>
    <property type="match status" value="3"/>
</dbReference>
<dbReference type="GO" id="GO:0005198">
    <property type="term" value="F:structural molecule activity"/>
    <property type="evidence" value="ECO:0007669"/>
    <property type="project" value="InterPro"/>
</dbReference>
<evidence type="ECO:0000259" key="5">
    <source>
        <dbReference type="Pfam" id="PF03391"/>
    </source>
</evidence>
<evidence type="ECO:0000259" key="7">
    <source>
        <dbReference type="Pfam" id="PF03689"/>
    </source>
</evidence>
<dbReference type="Gene3D" id="2.60.120.20">
    <property type="match status" value="2"/>
</dbReference>
<feature type="domain" description="Nepovirus coat protein N-terminal" evidence="7">
    <location>
        <begin position="901"/>
        <end position="979"/>
    </location>
</feature>
<dbReference type="EMBL" id="BK065077">
    <property type="protein sequence ID" value="DBA54746.1"/>
    <property type="molecule type" value="Genomic_RNA"/>
</dbReference>
<feature type="compositionally biased region" description="Basic residues" evidence="4">
    <location>
        <begin position="545"/>
        <end position="556"/>
    </location>
</feature>
<organism evidence="8">
    <name type="scientific">Coral plant nepovirus</name>
    <dbReference type="NCBI Taxonomy" id="3115765"/>
    <lineage>
        <taxon>Viruses</taxon>
        <taxon>Riboviria</taxon>
        <taxon>Orthornavirae</taxon>
        <taxon>Pisuviricota</taxon>
        <taxon>Pisoniviricetes</taxon>
        <taxon>Picornavirales</taxon>
        <taxon>Secoviridae</taxon>
        <taxon>Comovirinae</taxon>
        <taxon>Nepovirus</taxon>
    </lineage>
</organism>
<evidence type="ECO:0000256" key="4">
    <source>
        <dbReference type="SAM" id="MobiDB-lite"/>
    </source>
</evidence>
<accession>A0AAT9J7U7</accession>
<evidence type="ECO:0000259" key="6">
    <source>
        <dbReference type="Pfam" id="PF03688"/>
    </source>
</evidence>
<comment type="subcellular location">
    <subcellularLocation>
        <location evidence="1">Virion</location>
    </subcellularLocation>
</comment>
<feature type="domain" description="Nepovirus coat protein" evidence="5">
    <location>
        <begin position="1108"/>
        <end position="1235"/>
    </location>
</feature>
<reference evidence="8" key="2">
    <citation type="journal article" date="2024" name="Arch. Virol.">
        <title>Probing of plant transcriptomes reveals the hidden genetic diversity of the family Secoviridae.</title>
        <authorList>
            <person name="Sidharthan V.K."/>
            <person name="Reddy V."/>
            <person name="Kiran G."/>
            <person name="Rajeswari V."/>
            <person name="Baranwal V.K."/>
            <person name="Kumar M.K."/>
            <person name="Kumar K.S."/>
        </authorList>
    </citation>
    <scope>NUCLEOTIDE SEQUENCE</scope>
    <source>
        <strain evidence="8">Ber cor</strain>
    </source>
</reference>
<evidence type="ECO:0000256" key="1">
    <source>
        <dbReference type="ARBA" id="ARBA00004328"/>
    </source>
</evidence>
<dbReference type="GO" id="GO:0019028">
    <property type="term" value="C:viral capsid"/>
    <property type="evidence" value="ECO:0007669"/>
    <property type="project" value="UniProtKB-KW"/>
</dbReference>
<evidence type="ECO:0000256" key="3">
    <source>
        <dbReference type="ARBA" id="ARBA00022844"/>
    </source>
</evidence>
<keyword evidence="3" id="KW-0946">Virion</keyword>
<protein>
    <submittedName>
        <fullName evidence="8">Polyprotein</fullName>
    </submittedName>
</protein>
<proteinExistence type="predicted"/>
<feature type="region of interest" description="Disordered" evidence="4">
    <location>
        <begin position="545"/>
        <end position="566"/>
    </location>
</feature>
<evidence type="ECO:0000313" key="8">
    <source>
        <dbReference type="EMBL" id="DBA54746.1"/>
    </source>
</evidence>
<dbReference type="InterPro" id="IPR005305">
    <property type="entry name" value="Nepo_coat_C"/>
</dbReference>
<dbReference type="InterPro" id="IPR029053">
    <property type="entry name" value="Viral_coat"/>
</dbReference>
<dbReference type="InterPro" id="IPR005306">
    <property type="entry name" value="Nepo_coat_N"/>
</dbReference>
<keyword evidence="2" id="KW-0167">Capsid protein</keyword>
<dbReference type="Pfam" id="PF03391">
    <property type="entry name" value="Nepo_coat"/>
    <property type="match status" value="1"/>
</dbReference>